<dbReference type="AlphaFoldDB" id="A0A438C7H4"/>
<dbReference type="PANTHER" id="PTHR33240:SF8">
    <property type="entry name" value="OS03G0439900 PROTEIN"/>
    <property type="match status" value="1"/>
</dbReference>
<sequence length="94" mass="10790">MGFSPSALENPKQILSGFNEALTTFLRDVVLPIQAKPLVLNVQFSIMEDLSPFNAIMWRIWLHNMKVIPFMYHQVVSYLIEDRHVNLFGSQLAA</sequence>
<dbReference type="PANTHER" id="PTHR33240">
    <property type="entry name" value="OS08G0508500 PROTEIN"/>
    <property type="match status" value="1"/>
</dbReference>
<proteinExistence type="predicted"/>
<evidence type="ECO:0000313" key="2">
    <source>
        <dbReference type="Proteomes" id="UP000288805"/>
    </source>
</evidence>
<comment type="caution">
    <text evidence="1">The sequence shown here is derived from an EMBL/GenBank/DDBJ whole genome shotgun (WGS) entry which is preliminary data.</text>
</comment>
<dbReference type="Proteomes" id="UP000288805">
    <property type="component" value="Unassembled WGS sequence"/>
</dbReference>
<accession>A0A438C7H4</accession>
<dbReference type="EMBL" id="QGNW01002501">
    <property type="protein sequence ID" value="RVW19180.1"/>
    <property type="molecule type" value="Genomic_DNA"/>
</dbReference>
<reference evidence="1 2" key="1">
    <citation type="journal article" date="2018" name="PLoS Genet.">
        <title>Population sequencing reveals clonal diversity and ancestral inbreeding in the grapevine cultivar Chardonnay.</title>
        <authorList>
            <person name="Roach M.J."/>
            <person name="Johnson D.L."/>
            <person name="Bohlmann J."/>
            <person name="van Vuuren H.J."/>
            <person name="Jones S.J."/>
            <person name="Pretorius I.S."/>
            <person name="Schmidt S.A."/>
            <person name="Borneman A.R."/>
        </authorList>
    </citation>
    <scope>NUCLEOTIDE SEQUENCE [LARGE SCALE GENOMIC DNA]</scope>
    <source>
        <strain evidence="2">cv. Chardonnay</strain>
        <tissue evidence="1">Leaf</tissue>
    </source>
</reference>
<evidence type="ECO:0000313" key="1">
    <source>
        <dbReference type="EMBL" id="RVW19180.1"/>
    </source>
</evidence>
<name>A0A438C7H4_VITVI</name>
<gene>
    <name evidence="1" type="ORF">CK203_093899</name>
</gene>
<protein>
    <submittedName>
        <fullName evidence="1">Uncharacterized protein</fullName>
    </submittedName>
</protein>
<organism evidence="1 2">
    <name type="scientific">Vitis vinifera</name>
    <name type="common">Grape</name>
    <dbReference type="NCBI Taxonomy" id="29760"/>
    <lineage>
        <taxon>Eukaryota</taxon>
        <taxon>Viridiplantae</taxon>
        <taxon>Streptophyta</taxon>
        <taxon>Embryophyta</taxon>
        <taxon>Tracheophyta</taxon>
        <taxon>Spermatophyta</taxon>
        <taxon>Magnoliopsida</taxon>
        <taxon>eudicotyledons</taxon>
        <taxon>Gunneridae</taxon>
        <taxon>Pentapetalae</taxon>
        <taxon>rosids</taxon>
        <taxon>Vitales</taxon>
        <taxon>Vitaceae</taxon>
        <taxon>Viteae</taxon>
        <taxon>Vitis</taxon>
    </lineage>
</organism>